<sequence>FLELEPPHKEVLNLDRKPGPERKPKSFEQPELRPVVITKPEVKLKAEPVLKTADLEPCDEDPKPQGRRLESLRPHPEGLRQQDGTPWTLKPNSSYVGFAAEKQVSPDQRSIRVQTSRHLFWSDKLIQASEDSLQDMLQKSPTGTSRYPEQQLASEDTSRSRKLLQDPSDQPAIPDAGSPRPPSPEPSSSAPTIGLAELINFASSLAVASSSKMDLPSLKHLIQAPPRKATEPPAEPGVDRAALPTADEPKQEKLTQDLPPEKPLEAKELPDAPKEQDRHLPHTYLDFSKPGFKRATIEGEVKLLQSPNTSPQPQGAVNDSVPGTKKGRPLLLKIHFKLSSPTSPEK</sequence>
<organism evidence="2 3">
    <name type="scientific">Catagonus wagneri</name>
    <name type="common">Chacoan peccary</name>
    <dbReference type="NCBI Taxonomy" id="51154"/>
    <lineage>
        <taxon>Eukaryota</taxon>
        <taxon>Metazoa</taxon>
        <taxon>Chordata</taxon>
        <taxon>Craniata</taxon>
        <taxon>Vertebrata</taxon>
        <taxon>Euteleostomi</taxon>
        <taxon>Mammalia</taxon>
        <taxon>Eutheria</taxon>
        <taxon>Laurasiatheria</taxon>
        <taxon>Artiodactyla</taxon>
        <taxon>Suina</taxon>
        <taxon>Tayassuidae</taxon>
        <taxon>Catagonus</taxon>
    </lineage>
</organism>
<evidence type="ECO:0000313" key="2">
    <source>
        <dbReference type="Ensembl" id="ENSCWAP00000007864.1"/>
    </source>
</evidence>
<dbReference type="Ensembl" id="ENSCWAT00000008565.1">
    <property type="protein sequence ID" value="ENSCWAP00000007864.1"/>
    <property type="gene ID" value="ENSCWAG00000006112.1"/>
</dbReference>
<feature type="compositionally biased region" description="Polar residues" evidence="1">
    <location>
        <begin position="132"/>
        <end position="155"/>
    </location>
</feature>
<protein>
    <recommendedName>
        <fullName evidence="4">Spermatogenesis-associated protein 32</fullName>
    </recommendedName>
</protein>
<dbReference type="PANTHER" id="PTHR37338">
    <property type="entry name" value="SPERMATOGENESIS-ASSOCIATED PROTEIN 32"/>
    <property type="match status" value="1"/>
</dbReference>
<dbReference type="AlphaFoldDB" id="A0A8C3YF75"/>
<dbReference type="GO" id="GO:0003779">
    <property type="term" value="F:actin binding"/>
    <property type="evidence" value="ECO:0007669"/>
    <property type="project" value="TreeGrafter"/>
</dbReference>
<dbReference type="GO" id="GO:0007283">
    <property type="term" value="P:spermatogenesis"/>
    <property type="evidence" value="ECO:0007669"/>
    <property type="project" value="InterPro"/>
</dbReference>
<feature type="compositionally biased region" description="Polar residues" evidence="1">
    <location>
        <begin position="82"/>
        <end position="92"/>
    </location>
</feature>
<dbReference type="Proteomes" id="UP000694540">
    <property type="component" value="Unplaced"/>
</dbReference>
<feature type="region of interest" description="Disordered" evidence="1">
    <location>
        <begin position="1"/>
        <end position="32"/>
    </location>
</feature>
<feature type="compositionally biased region" description="Basic and acidic residues" evidence="1">
    <location>
        <begin position="1"/>
        <end position="31"/>
    </location>
</feature>
<dbReference type="Pfam" id="PF15310">
    <property type="entry name" value="VAD1-2"/>
    <property type="match status" value="1"/>
</dbReference>
<feature type="region of interest" description="Disordered" evidence="1">
    <location>
        <begin position="218"/>
        <end position="287"/>
    </location>
</feature>
<feature type="region of interest" description="Disordered" evidence="1">
    <location>
        <begin position="132"/>
        <end position="192"/>
    </location>
</feature>
<reference evidence="2" key="1">
    <citation type="submission" date="2025-08" db="UniProtKB">
        <authorList>
            <consortium name="Ensembl"/>
        </authorList>
    </citation>
    <scope>IDENTIFICATION</scope>
</reference>
<name>A0A8C3YF75_9CETA</name>
<accession>A0A8C3YF75</accession>
<dbReference type="GO" id="GO:0048471">
    <property type="term" value="C:perinuclear region of cytoplasm"/>
    <property type="evidence" value="ECO:0007669"/>
    <property type="project" value="TreeGrafter"/>
</dbReference>
<reference evidence="2" key="2">
    <citation type="submission" date="2025-09" db="UniProtKB">
        <authorList>
            <consortium name="Ensembl"/>
        </authorList>
    </citation>
    <scope>IDENTIFICATION</scope>
</reference>
<feature type="compositionally biased region" description="Basic and acidic residues" evidence="1">
    <location>
        <begin position="60"/>
        <end position="80"/>
    </location>
</feature>
<dbReference type="GeneTree" id="ENSGT00390000006879"/>
<keyword evidence="3" id="KW-1185">Reference proteome</keyword>
<dbReference type="InterPro" id="IPR029297">
    <property type="entry name" value="SPATA32"/>
</dbReference>
<evidence type="ECO:0000256" key="1">
    <source>
        <dbReference type="SAM" id="MobiDB-lite"/>
    </source>
</evidence>
<feature type="region of interest" description="Disordered" evidence="1">
    <location>
        <begin position="303"/>
        <end position="327"/>
    </location>
</feature>
<evidence type="ECO:0008006" key="4">
    <source>
        <dbReference type="Google" id="ProtNLM"/>
    </source>
</evidence>
<feature type="compositionally biased region" description="Basic and acidic residues" evidence="1">
    <location>
        <begin position="247"/>
        <end position="280"/>
    </location>
</feature>
<evidence type="ECO:0000313" key="3">
    <source>
        <dbReference type="Proteomes" id="UP000694540"/>
    </source>
</evidence>
<feature type="compositionally biased region" description="Polar residues" evidence="1">
    <location>
        <begin position="305"/>
        <end position="317"/>
    </location>
</feature>
<feature type="region of interest" description="Disordered" evidence="1">
    <location>
        <begin position="48"/>
        <end position="92"/>
    </location>
</feature>
<proteinExistence type="predicted"/>
<dbReference type="PANTHER" id="PTHR37338:SF1">
    <property type="entry name" value="SPERMATOGENESIS-ASSOCIATED PROTEIN 32"/>
    <property type="match status" value="1"/>
</dbReference>